<dbReference type="EMBL" id="PGGS01000603">
    <property type="protein sequence ID" value="PNH02745.1"/>
    <property type="molecule type" value="Genomic_DNA"/>
</dbReference>
<keyword evidence="2" id="KW-1185">Reference proteome</keyword>
<proteinExistence type="predicted"/>
<accession>A0A2J7ZR42</accession>
<name>A0A2J7ZR42_9CHLO</name>
<gene>
    <name evidence="1" type="ORF">TSOC_011237</name>
</gene>
<reference evidence="1 2" key="1">
    <citation type="journal article" date="2017" name="Mol. Biol. Evol.">
        <title>The 4-celled Tetrabaena socialis nuclear genome reveals the essential components for genetic control of cell number at the origin of multicellularity in the volvocine lineage.</title>
        <authorList>
            <person name="Featherston J."/>
            <person name="Arakaki Y."/>
            <person name="Hanschen E.R."/>
            <person name="Ferris P.J."/>
            <person name="Michod R.E."/>
            <person name="Olson B.J.S.C."/>
            <person name="Nozaki H."/>
            <person name="Durand P.M."/>
        </authorList>
    </citation>
    <scope>NUCLEOTIDE SEQUENCE [LARGE SCALE GENOMIC DNA]</scope>
    <source>
        <strain evidence="1 2">NIES-571</strain>
    </source>
</reference>
<dbReference type="Proteomes" id="UP000236333">
    <property type="component" value="Unassembled WGS sequence"/>
</dbReference>
<protein>
    <submittedName>
        <fullName evidence="1">Uncharacterized protein</fullName>
    </submittedName>
</protein>
<dbReference type="SUPFAM" id="SSF47473">
    <property type="entry name" value="EF-hand"/>
    <property type="match status" value="1"/>
</dbReference>
<evidence type="ECO:0000313" key="2">
    <source>
        <dbReference type="Proteomes" id="UP000236333"/>
    </source>
</evidence>
<dbReference type="AlphaFoldDB" id="A0A2J7ZR42"/>
<organism evidence="1 2">
    <name type="scientific">Tetrabaena socialis</name>
    <dbReference type="NCBI Taxonomy" id="47790"/>
    <lineage>
        <taxon>Eukaryota</taxon>
        <taxon>Viridiplantae</taxon>
        <taxon>Chlorophyta</taxon>
        <taxon>core chlorophytes</taxon>
        <taxon>Chlorophyceae</taxon>
        <taxon>CS clade</taxon>
        <taxon>Chlamydomonadales</taxon>
        <taxon>Tetrabaenaceae</taxon>
        <taxon>Tetrabaena</taxon>
    </lineage>
</organism>
<evidence type="ECO:0000313" key="1">
    <source>
        <dbReference type="EMBL" id="PNH02745.1"/>
    </source>
</evidence>
<dbReference type="InterPro" id="IPR011992">
    <property type="entry name" value="EF-hand-dom_pair"/>
</dbReference>
<dbReference type="OrthoDB" id="536421at2759"/>
<sequence>MSVDLNVHGFLHPPISYRAFRCLPPVQEMAFDKLDLRSFKVHGISGVDLLDMTEDEMIVRLLLPRHKVRKLRALQRAVALFDRIATLPRQGRLSEMELRLFLASQGCGSLEVEKVVRLFRSLVRTDGKGLDFATFWDFVVSYDWIAQAFRIYSIAA</sequence>
<comment type="caution">
    <text evidence="1">The sequence shown here is derived from an EMBL/GenBank/DDBJ whole genome shotgun (WGS) entry which is preliminary data.</text>
</comment>